<dbReference type="Pfam" id="PF17876">
    <property type="entry name" value="CSD2"/>
    <property type="match status" value="1"/>
</dbReference>
<dbReference type="InterPro" id="IPR004476">
    <property type="entry name" value="RNase_II/RNase_R"/>
</dbReference>
<dbReference type="PANTHER" id="PTHR23355:SF9">
    <property type="entry name" value="DIS3-LIKE EXONUCLEASE 2"/>
    <property type="match status" value="1"/>
</dbReference>
<evidence type="ECO:0000256" key="5">
    <source>
        <dbReference type="ARBA" id="ARBA00022801"/>
    </source>
</evidence>
<dbReference type="PROSITE" id="PS50126">
    <property type="entry name" value="S1"/>
    <property type="match status" value="1"/>
</dbReference>
<reference evidence="11 12" key="1">
    <citation type="submission" date="2021-03" db="EMBL/GenBank/DDBJ databases">
        <title>Genomic Encyclopedia of Type Strains, Phase IV (KMG-IV): sequencing the most valuable type-strain genomes for metagenomic binning, comparative biology and taxonomic classification.</title>
        <authorList>
            <person name="Goeker M."/>
        </authorList>
    </citation>
    <scope>NUCLEOTIDE SEQUENCE [LARGE SCALE GENOMIC DNA]</scope>
    <source>
        <strain evidence="11 12">DSM 6139</strain>
    </source>
</reference>
<feature type="region of interest" description="Disordered" evidence="9">
    <location>
        <begin position="715"/>
        <end position="791"/>
    </location>
</feature>
<evidence type="ECO:0000256" key="6">
    <source>
        <dbReference type="ARBA" id="ARBA00022839"/>
    </source>
</evidence>
<evidence type="ECO:0000256" key="1">
    <source>
        <dbReference type="ARBA" id="ARBA00001849"/>
    </source>
</evidence>
<evidence type="ECO:0000256" key="7">
    <source>
        <dbReference type="ARBA" id="ARBA00022884"/>
    </source>
</evidence>
<proteinExistence type="inferred from homology"/>
<dbReference type="InterPro" id="IPR001900">
    <property type="entry name" value="RNase_II/R"/>
</dbReference>
<sequence>MLLEKLMEIISQHHYKPLTVEELAQSLQIPRNELKEFRAAVDGFIKDGTLFMLANNRIALPEKFGIITGTLTVNQRGFGFVTRGADERDAFIPPTAMADAMHGDRVQVKILREDKKDKKAEGEIIRVVERKNNTVIGTYQESRNFGFVAPEDVRLKYDIFIPKNGRNFAELDDVVVVEITKWPEKGRNPEGVISEILGKKGDKGVDILTVVKKYALPEEFPPKVHEQAERLSEIIPESEMARRRDLRNQMIMTIDGADAKDLDDAVTVEKRPDGTFRLGVHIADVTHYVREGTPVDSEAFKRATSVYLLDLVIPMLPKKLSNNLCSLNPNEPKLTLSCEMTIDRRGKVTDYDIFESVIESKLRATYEDVTRVLKGEMDETLEKYRDYIPMLKDMEELQGVLKAKRDERGAIDFDFPESKIVLDKLGKPIYVGPYPREISNRMIEEFMLVCNETVAENMFWTRAPFIYRVHEEPDGEKLKAFSEFAFNLGIPVRLYSGVQPKSLQEVLEKVKGKSEELILSKLLLRSMMQARYSPESVGHFGLAATYYCHFTSPIRRYPDLMIHRIIKEFINKGIPEGRAKELSGIVAEASKISSDMERVADEAERDLDSLKKAEYMSLHMGETFEGIISSVTGFGIFVELPNTIEGLVHITSLYDDYYMFDDRHMKLRGESNGREFGLGDKVSVLVSKVDLDSHDIFFELPELIADLLAPDETMTTPIPGRKAHKNGPKPAGSAVRNPLEIPGKPKPKSGFVTGRKPAPTAKPGKPKPGAVKPGAKRKPAPAKKTAPKSKP</sequence>
<dbReference type="InterPro" id="IPR040476">
    <property type="entry name" value="CSD2"/>
</dbReference>
<dbReference type="Pfam" id="PF08206">
    <property type="entry name" value="OB_RNB"/>
    <property type="match status" value="1"/>
</dbReference>
<evidence type="ECO:0000256" key="4">
    <source>
        <dbReference type="ARBA" id="ARBA00022722"/>
    </source>
</evidence>
<dbReference type="SMART" id="SM00316">
    <property type="entry name" value="S1"/>
    <property type="match status" value="2"/>
</dbReference>
<dbReference type="EMBL" id="JAGGKC010000052">
    <property type="protein sequence ID" value="MBP1920945.1"/>
    <property type="molecule type" value="Genomic_DNA"/>
</dbReference>
<dbReference type="InterPro" id="IPR011129">
    <property type="entry name" value="CSD"/>
</dbReference>
<gene>
    <name evidence="8" type="primary">rnr</name>
    <name evidence="11" type="ORF">J2Z34_003467</name>
</gene>
<evidence type="ECO:0000313" key="11">
    <source>
        <dbReference type="EMBL" id="MBP1920945.1"/>
    </source>
</evidence>
<dbReference type="SMART" id="SM00955">
    <property type="entry name" value="RNB"/>
    <property type="match status" value="1"/>
</dbReference>
<protein>
    <recommendedName>
        <fullName evidence="8">Ribonuclease R</fullName>
        <shortName evidence="8">RNase R</shortName>
        <ecNumber evidence="8">3.1.13.1</ecNumber>
    </recommendedName>
</protein>
<evidence type="ECO:0000256" key="8">
    <source>
        <dbReference type="HAMAP-Rule" id="MF_01895"/>
    </source>
</evidence>
<keyword evidence="5 8" id="KW-0378">Hydrolase</keyword>
<dbReference type="InterPro" id="IPR013223">
    <property type="entry name" value="RNase_B_OB_dom"/>
</dbReference>
<dbReference type="EC" id="3.1.13.1" evidence="8"/>
<evidence type="ECO:0000256" key="2">
    <source>
        <dbReference type="ARBA" id="ARBA00004496"/>
    </source>
</evidence>
<keyword evidence="7 8" id="KW-0694">RNA-binding</keyword>
<dbReference type="PANTHER" id="PTHR23355">
    <property type="entry name" value="RIBONUCLEASE"/>
    <property type="match status" value="1"/>
</dbReference>
<keyword evidence="3 8" id="KW-0963">Cytoplasm</keyword>
<keyword evidence="6 8" id="KW-0269">Exonuclease</keyword>
<dbReference type="NCBIfam" id="TIGR00358">
    <property type="entry name" value="3_prime_RNase"/>
    <property type="match status" value="1"/>
</dbReference>
<comment type="caution">
    <text evidence="11">The sequence shown here is derived from an EMBL/GenBank/DDBJ whole genome shotgun (WGS) entry which is preliminary data.</text>
</comment>
<accession>A0ABS4G9J4</accession>
<dbReference type="InterPro" id="IPR003029">
    <property type="entry name" value="S1_domain"/>
</dbReference>
<comment type="similarity">
    <text evidence="8">Belongs to the RNR ribonuclease family. RNase R subfamily.</text>
</comment>
<dbReference type="Gene3D" id="2.40.50.140">
    <property type="entry name" value="Nucleic acid-binding proteins"/>
    <property type="match status" value="3"/>
</dbReference>
<evidence type="ECO:0000259" key="10">
    <source>
        <dbReference type="PROSITE" id="PS50126"/>
    </source>
</evidence>
<dbReference type="Pfam" id="PF00575">
    <property type="entry name" value="S1"/>
    <property type="match status" value="1"/>
</dbReference>
<evidence type="ECO:0000313" key="12">
    <source>
        <dbReference type="Proteomes" id="UP001519271"/>
    </source>
</evidence>
<dbReference type="InterPro" id="IPR011805">
    <property type="entry name" value="RNase_R"/>
</dbReference>
<name>A0ABS4G9J4_9CLOT</name>
<evidence type="ECO:0000256" key="9">
    <source>
        <dbReference type="SAM" id="MobiDB-lite"/>
    </source>
</evidence>
<dbReference type="InterPro" id="IPR050180">
    <property type="entry name" value="RNR_Ribonuclease"/>
</dbReference>
<dbReference type="GO" id="GO:0016787">
    <property type="term" value="F:hydrolase activity"/>
    <property type="evidence" value="ECO:0007669"/>
    <property type="project" value="UniProtKB-KW"/>
</dbReference>
<organism evidence="11 12">
    <name type="scientific">Youngiibacter multivorans</name>
    <dbReference type="NCBI Taxonomy" id="937251"/>
    <lineage>
        <taxon>Bacteria</taxon>
        <taxon>Bacillati</taxon>
        <taxon>Bacillota</taxon>
        <taxon>Clostridia</taxon>
        <taxon>Eubacteriales</taxon>
        <taxon>Clostridiaceae</taxon>
        <taxon>Youngiibacter</taxon>
    </lineage>
</organism>
<dbReference type="SUPFAM" id="SSF50249">
    <property type="entry name" value="Nucleic acid-binding proteins"/>
    <property type="match status" value="4"/>
</dbReference>
<keyword evidence="4 8" id="KW-0540">Nuclease</keyword>
<evidence type="ECO:0000256" key="3">
    <source>
        <dbReference type="ARBA" id="ARBA00022490"/>
    </source>
</evidence>
<feature type="compositionally biased region" description="Low complexity" evidence="9">
    <location>
        <begin position="754"/>
        <end position="773"/>
    </location>
</feature>
<dbReference type="SMART" id="SM00357">
    <property type="entry name" value="CSP"/>
    <property type="match status" value="2"/>
</dbReference>
<dbReference type="NCBIfam" id="TIGR02063">
    <property type="entry name" value="RNase_R"/>
    <property type="match status" value="1"/>
</dbReference>
<feature type="compositionally biased region" description="Basic residues" evidence="9">
    <location>
        <begin position="774"/>
        <end position="791"/>
    </location>
</feature>
<comment type="catalytic activity">
    <reaction evidence="1 8">
        <text>Exonucleolytic cleavage in the 3'- to 5'-direction to yield nucleoside 5'-phosphates.</text>
        <dbReference type="EC" id="3.1.13.1"/>
    </reaction>
</comment>
<comment type="function">
    <text evidence="8">3'-5' exoribonuclease that releases 5'-nucleoside monophosphates and is involved in maturation of structured RNAs.</text>
</comment>
<feature type="domain" description="S1 motif" evidence="10">
    <location>
        <begin position="621"/>
        <end position="701"/>
    </location>
</feature>
<keyword evidence="12" id="KW-1185">Reference proteome</keyword>
<dbReference type="Pfam" id="PF00773">
    <property type="entry name" value="RNB"/>
    <property type="match status" value="1"/>
</dbReference>
<dbReference type="HAMAP" id="MF_01895">
    <property type="entry name" value="RNase_R"/>
    <property type="match status" value="1"/>
</dbReference>
<dbReference type="Proteomes" id="UP001519271">
    <property type="component" value="Unassembled WGS sequence"/>
</dbReference>
<dbReference type="CDD" id="cd04471">
    <property type="entry name" value="S1_RNase_R"/>
    <property type="match status" value="1"/>
</dbReference>
<dbReference type="RefSeq" id="WP_209461094.1">
    <property type="nucleotide sequence ID" value="NZ_JAGGKC010000052.1"/>
</dbReference>
<dbReference type="InterPro" id="IPR012340">
    <property type="entry name" value="NA-bd_OB-fold"/>
</dbReference>
<comment type="subcellular location">
    <subcellularLocation>
        <location evidence="2 8">Cytoplasm</location>
    </subcellularLocation>
</comment>